<feature type="compositionally biased region" description="Basic and acidic residues" evidence="1">
    <location>
        <begin position="323"/>
        <end position="334"/>
    </location>
</feature>
<dbReference type="Proteomes" id="UP001146793">
    <property type="component" value="Unassembled WGS sequence"/>
</dbReference>
<evidence type="ECO:0000313" key="4">
    <source>
        <dbReference type="Proteomes" id="UP001146793"/>
    </source>
</evidence>
<protein>
    <submittedName>
        <fullName evidence="3">Splicing factor</fullName>
    </submittedName>
</protein>
<organism evidence="3 4">
    <name type="scientific">Anaeramoeba flamelloides</name>
    <dbReference type="NCBI Taxonomy" id="1746091"/>
    <lineage>
        <taxon>Eukaryota</taxon>
        <taxon>Metamonada</taxon>
        <taxon>Anaeramoebidae</taxon>
        <taxon>Anaeramoeba</taxon>
    </lineage>
</organism>
<dbReference type="SUPFAM" id="SSF54791">
    <property type="entry name" value="Eukaryotic type KH-domain (KH-domain type I)"/>
    <property type="match status" value="1"/>
</dbReference>
<evidence type="ECO:0000259" key="2">
    <source>
        <dbReference type="Pfam" id="PF22675"/>
    </source>
</evidence>
<name>A0AAV7YD83_9EUKA</name>
<evidence type="ECO:0000313" key="3">
    <source>
        <dbReference type="EMBL" id="KAJ3427752.1"/>
    </source>
</evidence>
<gene>
    <name evidence="3" type="ORF">M0812_25381</name>
</gene>
<accession>A0AAV7YD83</accession>
<dbReference type="InterPro" id="IPR055256">
    <property type="entry name" value="KH_1_KHDC4/BBP-like"/>
</dbReference>
<sequence length="334" mass="38597">MWKTHKPPVLIPFLLPNSLSQDYLETLELRIRLDELTKQTSTRDYNPEDIEFMLSEEDPDPKTIKNTSIERARELLLKEQQELILKATKKHPWFTVPSRWEFPSEIPLFTSQLVIPQDENTEKIINAILGPDNSTIDKILSTTGARVQFKGKGFEDEIELENSESTQEPPNIIITGTSVTSVQQTQIKIQTVIDQTKNSHLILQIQQQKQLLNQDQLQNGLINSQIENQQNSLKVIIPKQAQSLDTIQNNIDNNSLSNMGMIISQNQTTQENILNQQELHSNTQIQVEEEKPVKQTTIQDLFERQNKLKKEQEEQEEQLLPKNESEEKIVEEMN</sequence>
<reference evidence="3" key="1">
    <citation type="submission" date="2022-08" db="EMBL/GenBank/DDBJ databases">
        <title>Novel sulphate-reducing endosymbionts in the free-living metamonad Anaeramoeba.</title>
        <authorList>
            <person name="Jerlstrom-Hultqvist J."/>
            <person name="Cepicka I."/>
            <person name="Gallot-Lavallee L."/>
            <person name="Salas-Leiva D."/>
            <person name="Curtis B.A."/>
            <person name="Zahonova K."/>
            <person name="Pipaliya S."/>
            <person name="Dacks J."/>
            <person name="Roger A.J."/>
        </authorList>
    </citation>
    <scope>NUCLEOTIDE SEQUENCE</scope>
    <source>
        <strain evidence="3">Busselton2</strain>
    </source>
</reference>
<feature type="region of interest" description="Disordered" evidence="1">
    <location>
        <begin position="308"/>
        <end position="334"/>
    </location>
</feature>
<dbReference type="Pfam" id="PF22675">
    <property type="entry name" value="KH-I_KHDC4-BBP"/>
    <property type="match status" value="1"/>
</dbReference>
<dbReference type="GO" id="GO:0003723">
    <property type="term" value="F:RNA binding"/>
    <property type="evidence" value="ECO:0007669"/>
    <property type="project" value="InterPro"/>
</dbReference>
<feature type="domain" description="KHDC4/BBP-like KH-domain type I" evidence="2">
    <location>
        <begin position="123"/>
        <end position="192"/>
    </location>
</feature>
<dbReference type="InterPro" id="IPR036612">
    <property type="entry name" value="KH_dom_type_1_sf"/>
</dbReference>
<dbReference type="AlphaFoldDB" id="A0AAV7YD83"/>
<proteinExistence type="predicted"/>
<dbReference type="EMBL" id="JANTQA010000060">
    <property type="protein sequence ID" value="KAJ3427752.1"/>
    <property type="molecule type" value="Genomic_DNA"/>
</dbReference>
<evidence type="ECO:0000256" key="1">
    <source>
        <dbReference type="SAM" id="MobiDB-lite"/>
    </source>
</evidence>
<dbReference type="Gene3D" id="3.30.1370.10">
    <property type="entry name" value="K Homology domain, type 1"/>
    <property type="match status" value="1"/>
</dbReference>
<comment type="caution">
    <text evidence="3">The sequence shown here is derived from an EMBL/GenBank/DDBJ whole genome shotgun (WGS) entry which is preliminary data.</text>
</comment>